<keyword evidence="12 15" id="KW-0460">Magnesium</keyword>
<evidence type="ECO:0000313" key="20">
    <source>
        <dbReference type="Proteomes" id="UP001168528"/>
    </source>
</evidence>
<dbReference type="Pfam" id="PF00391">
    <property type="entry name" value="PEP-utilizers"/>
    <property type="match status" value="1"/>
</dbReference>
<dbReference type="Gene3D" id="3.50.30.10">
    <property type="entry name" value="Phosphohistidine domain"/>
    <property type="match status" value="1"/>
</dbReference>
<name>A0ABT8R449_9BACT</name>
<dbReference type="Gene3D" id="3.20.20.60">
    <property type="entry name" value="Phosphoenolpyruvate-binding domains"/>
    <property type="match status" value="1"/>
</dbReference>
<keyword evidence="10 15" id="KW-0418">Kinase</keyword>
<dbReference type="InterPro" id="IPR000121">
    <property type="entry name" value="PEP_util_C"/>
</dbReference>
<feature type="domain" description="PEP-utilising enzyme mobile" evidence="16">
    <location>
        <begin position="385"/>
        <end position="455"/>
    </location>
</feature>
<proteinExistence type="inferred from homology"/>
<dbReference type="NCBIfam" id="TIGR01418">
    <property type="entry name" value="PEP_synth"/>
    <property type="match status" value="1"/>
</dbReference>
<dbReference type="Pfam" id="PF01326">
    <property type="entry name" value="PPDK_N"/>
    <property type="match status" value="1"/>
</dbReference>
<dbReference type="EC" id="2.7.9.2" evidence="5 15"/>
<keyword evidence="7 15" id="KW-0808">Transferase</keyword>
<dbReference type="InterPro" id="IPR008279">
    <property type="entry name" value="PEP-util_enz_mobile_dom"/>
</dbReference>
<evidence type="ECO:0000259" key="17">
    <source>
        <dbReference type="Pfam" id="PF01326"/>
    </source>
</evidence>
<dbReference type="InterPro" id="IPR023151">
    <property type="entry name" value="PEP_util_CS"/>
</dbReference>
<dbReference type="RefSeq" id="WP_302037524.1">
    <property type="nucleotide sequence ID" value="NZ_JAUKPO010000005.1"/>
</dbReference>
<dbReference type="SUPFAM" id="SSF56059">
    <property type="entry name" value="Glutathione synthetase ATP-binding domain-like"/>
    <property type="match status" value="1"/>
</dbReference>
<dbReference type="Gene3D" id="3.30.1490.20">
    <property type="entry name" value="ATP-grasp fold, A domain"/>
    <property type="match status" value="1"/>
</dbReference>
<evidence type="ECO:0000256" key="2">
    <source>
        <dbReference type="ARBA" id="ARBA00002988"/>
    </source>
</evidence>
<comment type="caution">
    <text evidence="19">The sequence shown here is derived from an EMBL/GenBank/DDBJ whole genome shotgun (WGS) entry which is preliminary data.</text>
</comment>
<dbReference type="InterPro" id="IPR015813">
    <property type="entry name" value="Pyrv/PenolPyrv_kinase-like_dom"/>
</dbReference>
<feature type="domain" description="PEP-utilising enzyme C-terminal" evidence="18">
    <location>
        <begin position="489"/>
        <end position="781"/>
    </location>
</feature>
<evidence type="ECO:0000256" key="1">
    <source>
        <dbReference type="ARBA" id="ARBA00001946"/>
    </source>
</evidence>
<evidence type="ECO:0000256" key="6">
    <source>
        <dbReference type="ARBA" id="ARBA00021623"/>
    </source>
</evidence>
<dbReference type="PANTHER" id="PTHR43030">
    <property type="entry name" value="PHOSPHOENOLPYRUVATE SYNTHASE"/>
    <property type="match status" value="1"/>
</dbReference>
<dbReference type="EMBL" id="JAUKPO010000005">
    <property type="protein sequence ID" value="MDO1446719.1"/>
    <property type="molecule type" value="Genomic_DNA"/>
</dbReference>
<keyword evidence="11 15" id="KW-0067">ATP-binding</keyword>
<dbReference type="GO" id="GO:0008986">
    <property type="term" value="F:pyruvate, water dikinase activity"/>
    <property type="evidence" value="ECO:0007669"/>
    <property type="project" value="UniProtKB-EC"/>
</dbReference>
<protein>
    <recommendedName>
        <fullName evidence="6 15">Phosphoenolpyruvate synthase</fullName>
        <shortName evidence="15">PEP synthase</shortName>
        <ecNumber evidence="5 15">2.7.9.2</ecNumber>
    </recommendedName>
    <alternativeName>
        <fullName evidence="13 15">Pyruvate, water dikinase</fullName>
    </alternativeName>
</protein>
<dbReference type="InterPro" id="IPR013815">
    <property type="entry name" value="ATP_grasp_subdomain_1"/>
</dbReference>
<evidence type="ECO:0000256" key="8">
    <source>
        <dbReference type="ARBA" id="ARBA00022723"/>
    </source>
</evidence>
<evidence type="ECO:0000313" key="19">
    <source>
        <dbReference type="EMBL" id="MDO1446719.1"/>
    </source>
</evidence>
<evidence type="ECO:0000256" key="4">
    <source>
        <dbReference type="ARBA" id="ARBA00007837"/>
    </source>
</evidence>
<evidence type="ECO:0000256" key="7">
    <source>
        <dbReference type="ARBA" id="ARBA00022679"/>
    </source>
</evidence>
<dbReference type="InterPro" id="IPR036637">
    <property type="entry name" value="Phosphohistidine_dom_sf"/>
</dbReference>
<evidence type="ECO:0000256" key="9">
    <source>
        <dbReference type="ARBA" id="ARBA00022741"/>
    </source>
</evidence>
<dbReference type="PROSITE" id="PS00370">
    <property type="entry name" value="PEP_ENZYMES_PHOS_SITE"/>
    <property type="match status" value="1"/>
</dbReference>
<evidence type="ECO:0000259" key="16">
    <source>
        <dbReference type="Pfam" id="PF00391"/>
    </source>
</evidence>
<dbReference type="Gene3D" id="3.30.470.20">
    <property type="entry name" value="ATP-grasp fold, B domain"/>
    <property type="match status" value="1"/>
</dbReference>
<accession>A0ABT8R449</accession>
<comment type="catalytic activity">
    <reaction evidence="14 15">
        <text>pyruvate + ATP + H2O = phosphoenolpyruvate + AMP + phosphate + 2 H(+)</text>
        <dbReference type="Rhea" id="RHEA:11364"/>
        <dbReference type="ChEBI" id="CHEBI:15361"/>
        <dbReference type="ChEBI" id="CHEBI:15377"/>
        <dbReference type="ChEBI" id="CHEBI:15378"/>
        <dbReference type="ChEBI" id="CHEBI:30616"/>
        <dbReference type="ChEBI" id="CHEBI:43474"/>
        <dbReference type="ChEBI" id="CHEBI:58702"/>
        <dbReference type="ChEBI" id="CHEBI:456215"/>
        <dbReference type="EC" id="2.7.9.2"/>
    </reaction>
</comment>
<dbReference type="InterPro" id="IPR006319">
    <property type="entry name" value="PEP_synth"/>
</dbReference>
<dbReference type="Proteomes" id="UP001168528">
    <property type="component" value="Unassembled WGS sequence"/>
</dbReference>
<reference evidence="19" key="1">
    <citation type="submission" date="2023-07" db="EMBL/GenBank/DDBJ databases">
        <title>The genome sequence of Rhodocytophaga aerolata KACC 12507.</title>
        <authorList>
            <person name="Zhang X."/>
        </authorList>
    </citation>
    <scope>NUCLEOTIDE SEQUENCE</scope>
    <source>
        <strain evidence="19">KACC 12507</strain>
    </source>
</reference>
<dbReference type="PANTHER" id="PTHR43030:SF1">
    <property type="entry name" value="PHOSPHOENOLPYRUVATE SYNTHASE"/>
    <property type="match status" value="1"/>
</dbReference>
<evidence type="ECO:0000256" key="5">
    <source>
        <dbReference type="ARBA" id="ARBA00011996"/>
    </source>
</evidence>
<evidence type="ECO:0000256" key="10">
    <source>
        <dbReference type="ARBA" id="ARBA00022777"/>
    </source>
</evidence>
<organism evidence="19 20">
    <name type="scientific">Rhodocytophaga aerolata</name>
    <dbReference type="NCBI Taxonomy" id="455078"/>
    <lineage>
        <taxon>Bacteria</taxon>
        <taxon>Pseudomonadati</taxon>
        <taxon>Bacteroidota</taxon>
        <taxon>Cytophagia</taxon>
        <taxon>Cytophagales</taxon>
        <taxon>Rhodocytophagaceae</taxon>
        <taxon>Rhodocytophaga</taxon>
    </lineage>
</organism>
<evidence type="ECO:0000259" key="18">
    <source>
        <dbReference type="Pfam" id="PF02896"/>
    </source>
</evidence>
<keyword evidence="20" id="KW-1185">Reference proteome</keyword>
<evidence type="ECO:0000256" key="15">
    <source>
        <dbReference type="PIRNR" id="PIRNR000854"/>
    </source>
</evidence>
<evidence type="ECO:0000256" key="14">
    <source>
        <dbReference type="ARBA" id="ARBA00047700"/>
    </source>
</evidence>
<sequence length="816" mass="90075">MKPLILPFSELTIHHVAQVGGKNASLGEMYRTFSAQHIDIPNGFATTAEAYQAFLKENALTDRIAAILSTLDTTAFTNLPEVGEQIRRLILQATLPPSLAKAIREAYQALCSQYNAPIQVAVRSSATAEDLPSASFAGQHESYLNISGEEELLQACLRCYASLFTNRAIKYRYDHGFEHMKVYLSVGVQKMVRSDIGSAGVCFTLDPETGFKDVVLITGSWGLGENVVQGAVNPDEFYVFKPTLKQGKNAIINKKMGTKAQTMVYSNADVAVPVVNIDTPENLREQFVLSDEEISRLATWTLLIEQHYGRPMDIEWAKDGLTGEISIVQARPETVYSQQAKNLKTTEFTLKQNGQILASGKGIGNKITSGVARLLSSPKDAHLLQKGEILVTDITNPDWDPILKKVSAIVTNKGGRTSHAAIVAREMGAVAVVGTGNATSVIKDGDVITVSCADGQNGFVYAGKLVWEEKEIDFSHLKMPQTKAMFILGDPDKAFGLSFYPNNGVGLMRLEFIINNSIRIHPMALVKFAELKDAAVREEIEKITHHHANKEDYFVENLAQAVGTIAAAFYPKEVIVRMSDFKTNEYANLIGGREFEPLEENPMLGFRGASRYYNPRYKEGFGLECKAMKLVRDDMGFTNVRLMIPFCRTVEEGRKVLRIMEEYGLKRGENGLEVYVMAEIPSNVILAKQFADVFDGFSIGSNDLTQLTLGIDRDSSIVSELFNENDQASKEMIRRVIRAAKETGTKIGLCGQAPSDFPAFASFLIEQGIDSISYNPDALFRGIENMVAAEEKLSQKMVADDSWQMYEEDAALNSGI</sequence>
<comment type="similarity">
    <text evidence="4 15">Belongs to the PEP-utilizing enzyme family.</text>
</comment>
<dbReference type="PIRSF" id="PIRSF000854">
    <property type="entry name" value="PEP_synthase"/>
    <property type="match status" value="1"/>
</dbReference>
<dbReference type="Pfam" id="PF02896">
    <property type="entry name" value="PEP-utilizers_C"/>
    <property type="match status" value="1"/>
</dbReference>
<evidence type="ECO:0000256" key="12">
    <source>
        <dbReference type="ARBA" id="ARBA00022842"/>
    </source>
</evidence>
<dbReference type="PROSITE" id="PS00742">
    <property type="entry name" value="PEP_ENZYMES_2"/>
    <property type="match status" value="1"/>
</dbReference>
<comment type="pathway">
    <text evidence="3 15">Carbohydrate biosynthesis; gluconeogenesis.</text>
</comment>
<comment type="cofactor">
    <cofactor evidence="1 15">
        <name>Mg(2+)</name>
        <dbReference type="ChEBI" id="CHEBI:18420"/>
    </cofactor>
</comment>
<keyword evidence="8 15" id="KW-0479">Metal-binding</keyword>
<dbReference type="NCBIfam" id="NF005057">
    <property type="entry name" value="PRK06464.1"/>
    <property type="match status" value="1"/>
</dbReference>
<keyword evidence="9 15" id="KW-0547">Nucleotide-binding</keyword>
<dbReference type="SUPFAM" id="SSF51621">
    <property type="entry name" value="Phosphoenolpyruvate/pyruvate domain"/>
    <property type="match status" value="1"/>
</dbReference>
<dbReference type="InterPro" id="IPR018274">
    <property type="entry name" value="PEP_util_AS"/>
</dbReference>
<gene>
    <name evidence="19" type="primary">ppsA</name>
    <name evidence="19" type="ORF">Q0590_10680</name>
</gene>
<dbReference type="SUPFAM" id="SSF52009">
    <property type="entry name" value="Phosphohistidine domain"/>
    <property type="match status" value="1"/>
</dbReference>
<dbReference type="InterPro" id="IPR002192">
    <property type="entry name" value="PPDK_AMP/ATP-bd"/>
</dbReference>
<evidence type="ECO:0000256" key="11">
    <source>
        <dbReference type="ARBA" id="ARBA00022840"/>
    </source>
</evidence>
<evidence type="ECO:0000256" key="3">
    <source>
        <dbReference type="ARBA" id="ARBA00004742"/>
    </source>
</evidence>
<dbReference type="InterPro" id="IPR040442">
    <property type="entry name" value="Pyrv_kinase-like_dom_sf"/>
</dbReference>
<feature type="domain" description="Pyruvate phosphate dikinase AMP/ATP-binding" evidence="17">
    <location>
        <begin position="17"/>
        <end position="348"/>
    </location>
</feature>
<comment type="function">
    <text evidence="2 15">Catalyzes the phosphorylation of pyruvate to phosphoenolpyruvate.</text>
</comment>
<evidence type="ECO:0000256" key="13">
    <source>
        <dbReference type="ARBA" id="ARBA00033470"/>
    </source>
</evidence>